<evidence type="ECO:0000256" key="1">
    <source>
        <dbReference type="SAM" id="MobiDB-lite"/>
    </source>
</evidence>
<reference evidence="2" key="2">
    <citation type="submission" date="2023-04" db="EMBL/GenBank/DDBJ databases">
        <authorList>
            <person name="Bruccoleri R.E."/>
            <person name="Oakeley E.J."/>
            <person name="Faust A.-M."/>
            <person name="Dessus-Babus S."/>
            <person name="Altorfer M."/>
            <person name="Burckhardt D."/>
            <person name="Oertli M."/>
            <person name="Naumann U."/>
            <person name="Petersen F."/>
            <person name="Wong J."/>
        </authorList>
    </citation>
    <scope>NUCLEOTIDE SEQUENCE</scope>
    <source>
        <strain evidence="2">GSM-AAB239-AS_SAM_17_03QT</strain>
        <tissue evidence="2">Leaf</tissue>
    </source>
</reference>
<dbReference type="Proteomes" id="UP001140949">
    <property type="component" value="Unassembled WGS sequence"/>
</dbReference>
<dbReference type="AlphaFoldDB" id="A0AAX6FIN7"/>
<organism evidence="2 3">
    <name type="scientific">Iris pallida</name>
    <name type="common">Sweet iris</name>
    <dbReference type="NCBI Taxonomy" id="29817"/>
    <lineage>
        <taxon>Eukaryota</taxon>
        <taxon>Viridiplantae</taxon>
        <taxon>Streptophyta</taxon>
        <taxon>Embryophyta</taxon>
        <taxon>Tracheophyta</taxon>
        <taxon>Spermatophyta</taxon>
        <taxon>Magnoliopsida</taxon>
        <taxon>Liliopsida</taxon>
        <taxon>Asparagales</taxon>
        <taxon>Iridaceae</taxon>
        <taxon>Iridoideae</taxon>
        <taxon>Irideae</taxon>
        <taxon>Iris</taxon>
    </lineage>
</organism>
<protein>
    <submittedName>
        <fullName evidence="2">Uncharacterized protein</fullName>
    </submittedName>
</protein>
<sequence>MHHTVHTPHCPPLFPIPTLRPNSAVEIAASVVRLRLPSPEALAKPTGISSPRRAPDLLSPRNMSSLREKS</sequence>
<accession>A0AAX6FIN7</accession>
<reference evidence="2" key="1">
    <citation type="journal article" date="2023" name="GigaByte">
        <title>Genome assembly of the bearded iris, Iris pallida Lam.</title>
        <authorList>
            <person name="Bruccoleri R.E."/>
            <person name="Oakeley E.J."/>
            <person name="Faust A.M.E."/>
            <person name="Altorfer M."/>
            <person name="Dessus-Babus S."/>
            <person name="Burckhardt D."/>
            <person name="Oertli M."/>
            <person name="Naumann U."/>
            <person name="Petersen F."/>
            <person name="Wong J."/>
        </authorList>
    </citation>
    <scope>NUCLEOTIDE SEQUENCE</scope>
    <source>
        <strain evidence="2">GSM-AAB239-AS_SAM_17_03QT</strain>
    </source>
</reference>
<comment type="caution">
    <text evidence="2">The sequence shown here is derived from an EMBL/GenBank/DDBJ whole genome shotgun (WGS) entry which is preliminary data.</text>
</comment>
<evidence type="ECO:0000313" key="3">
    <source>
        <dbReference type="Proteomes" id="UP001140949"/>
    </source>
</evidence>
<dbReference type="EMBL" id="JANAVB010028397">
    <property type="protein sequence ID" value="KAJ6816123.1"/>
    <property type="molecule type" value="Genomic_DNA"/>
</dbReference>
<name>A0AAX6FIN7_IRIPA</name>
<gene>
    <name evidence="2" type="ORF">M6B38_417265</name>
</gene>
<evidence type="ECO:0000313" key="2">
    <source>
        <dbReference type="EMBL" id="KAJ6816123.1"/>
    </source>
</evidence>
<feature type="region of interest" description="Disordered" evidence="1">
    <location>
        <begin position="38"/>
        <end position="70"/>
    </location>
</feature>
<feature type="compositionally biased region" description="Polar residues" evidence="1">
    <location>
        <begin position="61"/>
        <end position="70"/>
    </location>
</feature>
<proteinExistence type="predicted"/>
<keyword evidence="3" id="KW-1185">Reference proteome</keyword>